<dbReference type="SUPFAM" id="SSF53850">
    <property type="entry name" value="Periplasmic binding protein-like II"/>
    <property type="match status" value="1"/>
</dbReference>
<name>A0ABU1USZ8_9GAMM</name>
<comment type="caution">
    <text evidence="1">The sequence shown here is derived from an EMBL/GenBank/DDBJ whole genome shotgun (WGS) entry which is preliminary data.</text>
</comment>
<accession>A0ABU1USZ8</accession>
<dbReference type="RefSeq" id="WP_310067668.1">
    <property type="nucleotide sequence ID" value="NZ_JAVDVX010000001.1"/>
</dbReference>
<protein>
    <recommendedName>
        <fullName evidence="3">Solute-binding protein family 3/N-terminal domain-containing protein</fullName>
    </recommendedName>
</protein>
<dbReference type="Proteomes" id="UP001253595">
    <property type="component" value="Unassembled WGS sequence"/>
</dbReference>
<proteinExistence type="predicted"/>
<evidence type="ECO:0000313" key="1">
    <source>
        <dbReference type="EMBL" id="MDR7088265.1"/>
    </source>
</evidence>
<reference evidence="1 2" key="1">
    <citation type="submission" date="2023-07" db="EMBL/GenBank/DDBJ databases">
        <title>Sorghum-associated microbial communities from plants grown in Nebraska, USA.</title>
        <authorList>
            <person name="Schachtman D."/>
        </authorList>
    </citation>
    <scope>NUCLEOTIDE SEQUENCE [LARGE SCALE GENOMIC DNA]</scope>
    <source>
        <strain evidence="1 2">BE190</strain>
    </source>
</reference>
<dbReference type="Gene3D" id="3.40.190.10">
    <property type="entry name" value="Periplasmic binding protein-like II"/>
    <property type="match status" value="2"/>
</dbReference>
<evidence type="ECO:0000313" key="2">
    <source>
        <dbReference type="Proteomes" id="UP001253595"/>
    </source>
</evidence>
<gene>
    <name evidence="1" type="ORF">J2X05_000268</name>
</gene>
<organism evidence="1 2">
    <name type="scientific">Cellvibrio fibrivorans</name>
    <dbReference type="NCBI Taxonomy" id="126350"/>
    <lineage>
        <taxon>Bacteria</taxon>
        <taxon>Pseudomonadati</taxon>
        <taxon>Pseudomonadota</taxon>
        <taxon>Gammaproteobacteria</taxon>
        <taxon>Cellvibrionales</taxon>
        <taxon>Cellvibrionaceae</taxon>
        <taxon>Cellvibrio</taxon>
    </lineage>
</organism>
<keyword evidence="2" id="KW-1185">Reference proteome</keyword>
<dbReference type="EMBL" id="JAVDVX010000001">
    <property type="protein sequence ID" value="MDR7088265.1"/>
    <property type="molecule type" value="Genomic_DNA"/>
</dbReference>
<evidence type="ECO:0008006" key="3">
    <source>
        <dbReference type="Google" id="ProtNLM"/>
    </source>
</evidence>
<sequence length="291" mass="33940">MSYRIRISFLLILFMAGQAMAELVVWHRSPLDFGNFRYVYDIEVLRLALDKTRTTHGDYQLQATPAASYARVLHSLRNNTYPNMLLEISYDKQLEDSGELTYINFPIELGIIGYRVCFVNPLVKDKIKQAKKLADLLPHTVGQGADWADIDILRHNGFTVIEVSNYTSLFRMVAGGRYDLLCRGANELMMEYEQYKHISNLTYDESFALVYRMPRFFYLSKKNIALKQRVEEGLKIAYADGSLLALWSKHNLQSVRFTQLPMRKIFYLDNPLIKDLPKDYEQYFIDPMLLK</sequence>